<sequence length="281" mass="29464">MKLGYLTNAIATTTTIGLLSLTATAAHAGTLHNGWNYAIDSFNDGYNAGTIGANSQYEMYGIAIQETAETVSVAINSNAPLGGWASGGATNNNIAFGDLFFNFGTGDLASSQGKLFAVHFDSNGDNGLDLGVYSNVEGKKVGGSNNGFTSLQKNANKVSNKNGTANLADLAQNDPYFNDQPINAIKSGTKIGDIDLLEANQLAGLDFGNFNATGNYTFGFSFDRSLLPSGDFLAHLFFECANDGMAIEGNFEEPPVSTPEPSSMLALALLGGTFALKRRFS</sequence>
<proteinExistence type="predicted"/>
<dbReference type="InterPro" id="IPR013424">
    <property type="entry name" value="Ice-binding_C"/>
</dbReference>
<keyword evidence="3" id="KW-1185">Reference proteome</keyword>
<dbReference type="EMBL" id="JAQOSP010000085">
    <property type="protein sequence ID" value="MDJ1170223.1"/>
    <property type="molecule type" value="Genomic_DNA"/>
</dbReference>
<dbReference type="NCBIfam" id="TIGR02595">
    <property type="entry name" value="PEP_CTERM"/>
    <property type="match status" value="1"/>
</dbReference>
<dbReference type="RefSeq" id="WP_283753979.1">
    <property type="nucleotide sequence ID" value="NZ_JAQOSP010000085.1"/>
</dbReference>
<evidence type="ECO:0000313" key="3">
    <source>
        <dbReference type="Proteomes" id="UP001235303"/>
    </source>
</evidence>
<dbReference type="Proteomes" id="UP001235303">
    <property type="component" value="Unassembled WGS sequence"/>
</dbReference>
<gene>
    <name evidence="2" type="ORF">PMG71_12355</name>
</gene>
<evidence type="ECO:0000313" key="2">
    <source>
        <dbReference type="EMBL" id="MDJ1170223.1"/>
    </source>
</evidence>
<name>A0ABT7ATI0_9CYAN</name>
<evidence type="ECO:0000256" key="1">
    <source>
        <dbReference type="SAM" id="SignalP"/>
    </source>
</evidence>
<accession>A0ABT7ATI0</accession>
<reference evidence="2 3" key="1">
    <citation type="submission" date="2023-01" db="EMBL/GenBank/DDBJ databases">
        <title>Novel diversity within Roseofilum (Cyanobacteria; Desertifilaceae) from marine benthic mats with descriptions of four novel species.</title>
        <authorList>
            <person name="Wang Y."/>
            <person name="Berthold D.E."/>
            <person name="Hu J."/>
            <person name="Lefler F.W."/>
            <person name="Laughinghouse H.D. IV."/>
        </authorList>
    </citation>
    <scope>NUCLEOTIDE SEQUENCE [LARGE SCALE GENOMIC DNA]</scope>
    <source>
        <strain evidence="2 3">BLCC-M154</strain>
    </source>
</reference>
<comment type="caution">
    <text evidence="2">The sequence shown here is derived from an EMBL/GenBank/DDBJ whole genome shotgun (WGS) entry which is preliminary data.</text>
</comment>
<dbReference type="NCBIfam" id="NF041930">
    <property type="entry name" value="Xrt_dep_XDD3"/>
    <property type="match status" value="1"/>
</dbReference>
<feature type="chain" id="PRO_5046430509" evidence="1">
    <location>
        <begin position="29"/>
        <end position="281"/>
    </location>
</feature>
<keyword evidence="1" id="KW-0732">Signal</keyword>
<protein>
    <submittedName>
        <fullName evidence="2">PEP-CTERM sorting domain-containing protein</fullName>
    </submittedName>
</protein>
<organism evidence="2 3">
    <name type="scientific">Roseofilum acuticapitatum BLCC-M154</name>
    <dbReference type="NCBI Taxonomy" id="3022444"/>
    <lineage>
        <taxon>Bacteria</taxon>
        <taxon>Bacillati</taxon>
        <taxon>Cyanobacteriota</taxon>
        <taxon>Cyanophyceae</taxon>
        <taxon>Desertifilales</taxon>
        <taxon>Desertifilaceae</taxon>
        <taxon>Roseofilum</taxon>
        <taxon>Roseofilum acuticapitatum</taxon>
    </lineage>
</organism>
<feature type="signal peptide" evidence="1">
    <location>
        <begin position="1"/>
        <end position="28"/>
    </location>
</feature>